<feature type="region of interest" description="Disordered" evidence="4">
    <location>
        <begin position="413"/>
        <end position="434"/>
    </location>
</feature>
<dbReference type="InterPro" id="IPR042123">
    <property type="entry name" value="Zip3/RNF212-like"/>
</dbReference>
<keyword evidence="2" id="KW-0479">Metal-binding</keyword>
<feature type="region of interest" description="Disordered" evidence="4">
    <location>
        <begin position="313"/>
        <end position="378"/>
    </location>
</feature>
<keyword evidence="1" id="KW-0469">Meiosis</keyword>
<evidence type="ECO:0000259" key="5">
    <source>
        <dbReference type="PROSITE" id="PS50089"/>
    </source>
</evidence>
<keyword evidence="3" id="KW-0175">Coiled coil</keyword>
<dbReference type="STRING" id="1789683.A0A1X7RAI6"/>
<dbReference type="InterPro" id="IPR001841">
    <property type="entry name" value="Znf_RING"/>
</dbReference>
<feature type="region of interest" description="Disordered" evidence="4">
    <location>
        <begin position="389"/>
        <end position="408"/>
    </location>
</feature>
<keyword evidence="2" id="KW-0863">Zinc-finger</keyword>
<feature type="compositionally biased region" description="Polar residues" evidence="4">
    <location>
        <begin position="325"/>
        <end position="335"/>
    </location>
</feature>
<feature type="compositionally biased region" description="Low complexity" evidence="4">
    <location>
        <begin position="390"/>
        <end position="408"/>
    </location>
</feature>
<reference evidence="6 7" key="1">
    <citation type="submission" date="2017-04" db="EMBL/GenBank/DDBJ databases">
        <authorList>
            <person name="Afonso C.L."/>
            <person name="Miller P.J."/>
            <person name="Scott M.A."/>
            <person name="Spackman E."/>
            <person name="Goraichik I."/>
            <person name="Dimitrov K.M."/>
            <person name="Suarez D.L."/>
            <person name="Swayne D.E."/>
        </authorList>
    </citation>
    <scope>NUCLEOTIDE SEQUENCE [LARGE SCALE GENOMIC DNA]</scope>
</reference>
<feature type="compositionally biased region" description="Low complexity" evidence="4">
    <location>
        <begin position="313"/>
        <end position="324"/>
    </location>
</feature>
<dbReference type="GO" id="GO:0007131">
    <property type="term" value="P:reciprocal meiotic recombination"/>
    <property type="evidence" value="ECO:0007669"/>
    <property type="project" value="InterPro"/>
</dbReference>
<feature type="compositionally biased region" description="Low complexity" evidence="4">
    <location>
        <begin position="336"/>
        <end position="346"/>
    </location>
</feature>
<dbReference type="GO" id="GO:0000795">
    <property type="term" value="C:synaptonemal complex"/>
    <property type="evidence" value="ECO:0007669"/>
    <property type="project" value="InterPro"/>
</dbReference>
<protein>
    <submittedName>
        <fullName evidence="6">Similar to Saccharomyces cerevisiae YLR394W CST9 SUMO E3 ligase</fullName>
    </submittedName>
</protein>
<dbReference type="GO" id="GO:0008270">
    <property type="term" value="F:zinc ion binding"/>
    <property type="evidence" value="ECO:0007669"/>
    <property type="project" value="UniProtKB-KW"/>
</dbReference>
<feature type="domain" description="RING-type" evidence="5">
    <location>
        <begin position="13"/>
        <end position="50"/>
    </location>
</feature>
<dbReference type="GO" id="GO:0007129">
    <property type="term" value="P:homologous chromosome pairing at meiosis"/>
    <property type="evidence" value="ECO:0007669"/>
    <property type="project" value="TreeGrafter"/>
</dbReference>
<evidence type="ECO:0000256" key="4">
    <source>
        <dbReference type="SAM" id="MobiDB-lite"/>
    </source>
</evidence>
<sequence>MNSHLFEQSFVYCNVCHRRHSIGDPLNLTSCAHILCSLHVENSRTCPVCNTDDISIIKLAVDKNLPADVISYFEPLPNLLETIYNVSQFQQQALVNQIQYYQTHCVKLREKVARQQQLLYKAKQELDSVSRLRSRIMELESQLKHENANPQSISKFFDSRNSQKAITSYSQEHNMEPPMTVDLTLDDSETDGNTFLTKLKKKTSLRNNIENHMDRGNRNLSGLLNTNSNGSITQAITKAHRSTTDYGPPTNVQKSFNNNINNNVATRYNNVSTNEAFEAESTHLAKYIYSPNNGRTNTKENINLRISSLSSLSSEGASQGQSSLTYGSSNSNQTKNRNSNSSMNRSKFPQALERLRITKRNNTITTINKEPTRSISNSQGIIAHMRSSHNRNTNNIGNNNNKNNFTTNRRSLTSQVINGKYPNSNSSNMKSKKR</sequence>
<dbReference type="GO" id="GO:0019789">
    <property type="term" value="F:SUMO transferase activity"/>
    <property type="evidence" value="ECO:0007669"/>
    <property type="project" value="InterPro"/>
</dbReference>
<dbReference type="EMBL" id="FXLY01000013">
    <property type="protein sequence ID" value="SMN22683.1"/>
    <property type="molecule type" value="Genomic_DNA"/>
</dbReference>
<dbReference type="Pfam" id="PF14634">
    <property type="entry name" value="zf-RING_5"/>
    <property type="match status" value="1"/>
</dbReference>
<dbReference type="GO" id="GO:0016874">
    <property type="term" value="F:ligase activity"/>
    <property type="evidence" value="ECO:0007669"/>
    <property type="project" value="UniProtKB-KW"/>
</dbReference>
<dbReference type="PROSITE" id="PS50089">
    <property type="entry name" value="ZF_RING_2"/>
    <property type="match status" value="1"/>
</dbReference>
<keyword evidence="7" id="KW-1185">Reference proteome</keyword>
<evidence type="ECO:0000256" key="2">
    <source>
        <dbReference type="PROSITE-ProRule" id="PRU00175"/>
    </source>
</evidence>
<feature type="coiled-coil region" evidence="3">
    <location>
        <begin position="105"/>
        <end position="149"/>
    </location>
</feature>
<accession>A0A1X7RAI6</accession>
<dbReference type="GO" id="GO:0016925">
    <property type="term" value="P:protein sumoylation"/>
    <property type="evidence" value="ECO:0007669"/>
    <property type="project" value="TreeGrafter"/>
</dbReference>
<evidence type="ECO:0000256" key="3">
    <source>
        <dbReference type="SAM" id="Coils"/>
    </source>
</evidence>
<feature type="compositionally biased region" description="Low complexity" evidence="4">
    <location>
        <begin position="423"/>
        <end position="434"/>
    </location>
</feature>
<gene>
    <name evidence="6" type="ORF">KASA_0F00924G</name>
</gene>
<evidence type="ECO:0000313" key="6">
    <source>
        <dbReference type="EMBL" id="SMN22683.1"/>
    </source>
</evidence>
<organism evidence="6 7">
    <name type="scientific">Maudiozyma saulgeensis</name>
    <dbReference type="NCBI Taxonomy" id="1789683"/>
    <lineage>
        <taxon>Eukaryota</taxon>
        <taxon>Fungi</taxon>
        <taxon>Dikarya</taxon>
        <taxon>Ascomycota</taxon>
        <taxon>Saccharomycotina</taxon>
        <taxon>Saccharomycetes</taxon>
        <taxon>Saccharomycetales</taxon>
        <taxon>Saccharomycetaceae</taxon>
        <taxon>Maudiozyma</taxon>
    </lineage>
</organism>
<keyword evidence="2" id="KW-0862">Zinc</keyword>
<evidence type="ECO:0000256" key="1">
    <source>
        <dbReference type="ARBA" id="ARBA00023254"/>
    </source>
</evidence>
<dbReference type="AlphaFoldDB" id="A0A1X7RAI6"/>
<proteinExistence type="predicted"/>
<dbReference type="Proteomes" id="UP000196158">
    <property type="component" value="Unassembled WGS sequence"/>
</dbReference>
<evidence type="ECO:0000313" key="7">
    <source>
        <dbReference type="Proteomes" id="UP000196158"/>
    </source>
</evidence>
<dbReference type="PANTHER" id="PTHR22663">
    <property type="entry name" value="RING FINGER PROTEIN NARYA-RELATED"/>
    <property type="match status" value="1"/>
</dbReference>
<dbReference type="OrthoDB" id="2535391at2759"/>
<feature type="compositionally biased region" description="Low complexity" evidence="4">
    <location>
        <begin position="360"/>
        <end position="369"/>
    </location>
</feature>
<keyword evidence="6" id="KW-0436">Ligase</keyword>
<dbReference type="PANTHER" id="PTHR22663:SF17">
    <property type="entry name" value="RING FINGER PROTEIN NARYA-RELATED"/>
    <property type="match status" value="1"/>
</dbReference>
<name>A0A1X7RAI6_9SACH</name>